<name>A0ABW7PWB4_9GAMM</name>
<proteinExistence type="predicted"/>
<keyword evidence="2" id="KW-1185">Reference proteome</keyword>
<organism evidence="1 2">
    <name type="scientific">Pantoea osteomyelitidis</name>
    <dbReference type="NCBI Taxonomy" id="3230026"/>
    <lineage>
        <taxon>Bacteria</taxon>
        <taxon>Pseudomonadati</taxon>
        <taxon>Pseudomonadota</taxon>
        <taxon>Gammaproteobacteria</taxon>
        <taxon>Enterobacterales</taxon>
        <taxon>Erwiniaceae</taxon>
        <taxon>Pantoea</taxon>
    </lineage>
</organism>
<protein>
    <submittedName>
        <fullName evidence="1">Uncharacterized protein</fullName>
    </submittedName>
</protein>
<comment type="caution">
    <text evidence="1">The sequence shown here is derived from an EMBL/GenBank/DDBJ whole genome shotgun (WGS) entry which is preliminary data.</text>
</comment>
<dbReference type="RefSeq" id="WP_397214479.1">
    <property type="nucleotide sequence ID" value="NZ_JBGFSN010000004.1"/>
</dbReference>
<evidence type="ECO:0000313" key="1">
    <source>
        <dbReference type="EMBL" id="MFH8134566.1"/>
    </source>
</evidence>
<sequence>MPSVQMYIKDRPEYAFTGNYYTTNPEENEAVTRTWFEVLKERQPTEAFNDITKGDRVVFVSPVGEAEEMLLINETASHLIFSSHQ</sequence>
<dbReference type="Proteomes" id="UP001611251">
    <property type="component" value="Unassembled WGS sequence"/>
</dbReference>
<accession>A0ABW7PWB4</accession>
<reference evidence="1 2" key="1">
    <citation type="submission" date="2024-08" db="EMBL/GenBank/DDBJ databases">
        <title>Pantoea ronii - a newly identified human opportunistic pathogen.</title>
        <authorList>
            <person name="Keidar-Friedman D."/>
            <person name="Sorek N."/>
            <person name="Leshin-Carmel D."/>
            <person name="Tsur A."/>
            <person name="Amsalem M."/>
            <person name="Tolkach D."/>
            <person name="Brosh-Nissimov T."/>
        </authorList>
    </citation>
    <scope>NUCLEOTIDE SEQUENCE [LARGE SCALE GENOMIC DNA]</scope>
    <source>
        <strain evidence="1 2">AA23256</strain>
    </source>
</reference>
<dbReference type="EMBL" id="JBGFSN010000004">
    <property type="protein sequence ID" value="MFH8134566.1"/>
    <property type="molecule type" value="Genomic_DNA"/>
</dbReference>
<gene>
    <name evidence="1" type="ORF">ABU178_10340</name>
</gene>
<evidence type="ECO:0000313" key="2">
    <source>
        <dbReference type="Proteomes" id="UP001611251"/>
    </source>
</evidence>